<name>A0A919YM83_9BACL</name>
<accession>A0A919YM83</accession>
<proteinExistence type="predicted"/>
<organism evidence="1 2">
    <name type="scientific">Paenibacillus montaniterrae</name>
    <dbReference type="NCBI Taxonomy" id="429341"/>
    <lineage>
        <taxon>Bacteria</taxon>
        <taxon>Bacillati</taxon>
        <taxon>Bacillota</taxon>
        <taxon>Bacilli</taxon>
        <taxon>Bacillales</taxon>
        <taxon>Paenibacillaceae</taxon>
        <taxon>Paenibacillus</taxon>
    </lineage>
</organism>
<dbReference type="EMBL" id="BOSE01000004">
    <property type="protein sequence ID" value="GIP17027.1"/>
    <property type="molecule type" value="Genomic_DNA"/>
</dbReference>
<evidence type="ECO:0000313" key="2">
    <source>
        <dbReference type="Proteomes" id="UP000683139"/>
    </source>
</evidence>
<gene>
    <name evidence="1" type="ORF">J40TS1_26690</name>
</gene>
<reference evidence="1" key="1">
    <citation type="submission" date="2021-03" db="EMBL/GenBank/DDBJ databases">
        <title>Antimicrobial resistance genes in bacteria isolated from Japanese honey, and their potential for conferring macrolide and lincosamide resistance in the American foulbrood pathogen Paenibacillus larvae.</title>
        <authorList>
            <person name="Okamoto M."/>
            <person name="Kumagai M."/>
            <person name="Kanamori H."/>
            <person name="Takamatsu D."/>
        </authorList>
    </citation>
    <scope>NUCLEOTIDE SEQUENCE</scope>
    <source>
        <strain evidence="1">J40TS1</strain>
    </source>
</reference>
<dbReference type="Proteomes" id="UP000683139">
    <property type="component" value="Unassembled WGS sequence"/>
</dbReference>
<dbReference type="AlphaFoldDB" id="A0A919YM83"/>
<protein>
    <submittedName>
        <fullName evidence="1">Uncharacterized protein</fullName>
    </submittedName>
</protein>
<evidence type="ECO:0000313" key="1">
    <source>
        <dbReference type="EMBL" id="GIP17027.1"/>
    </source>
</evidence>
<sequence>MARLWGSAANDARIFHDLPVCSQQTASCRTEKGRGRVEGRFSVQKAIDFALKRWMSTKKKGDANGQLSLTFYIPLAY</sequence>
<comment type="caution">
    <text evidence="1">The sequence shown here is derived from an EMBL/GenBank/DDBJ whole genome shotgun (WGS) entry which is preliminary data.</text>
</comment>
<keyword evidence="2" id="KW-1185">Reference proteome</keyword>